<protein>
    <submittedName>
        <fullName evidence="1">Uncharacterized protein</fullName>
    </submittedName>
</protein>
<dbReference type="OrthoDB" id="6161812at2759"/>
<dbReference type="GeneID" id="25981063"/>
<keyword evidence="2" id="KW-1185">Reference proteome</keyword>
<evidence type="ECO:0000313" key="1">
    <source>
        <dbReference type="EMBL" id="EFX00508.1"/>
    </source>
</evidence>
<name>F0XPP6_GROCL</name>
<dbReference type="RefSeq" id="XP_014169990.1">
    <property type="nucleotide sequence ID" value="XM_014314515.1"/>
</dbReference>
<sequence>MLVQPYPDPGTAEPGVDFVVIPGIWNENTPGRVKGSCAWVKPLEESAAGNVRVFLFVYQLEVDGSSLWDQLLNQSSALLSGLEEHRSVPTHGSLRQAYQDATAGIIFLGTPHLVTDTCAGWGISRSLMRASRRDIEKDNMDDSERKSIITTCQKFEGVYLDTPILSVYEQRETKASWHLRKVLLFKNSRVETEMASSIADSDNAFMS</sequence>
<reference evidence="1 2" key="1">
    <citation type="journal article" date="2011" name="Proc. Natl. Acad. Sci. U.S.A.">
        <title>Genome and transcriptome analyses of the mountain pine beetle-fungal symbiont Grosmannia clavigera, a lodgepole pine pathogen.</title>
        <authorList>
            <person name="DiGuistini S."/>
            <person name="Wang Y."/>
            <person name="Liao N.Y."/>
            <person name="Taylor G."/>
            <person name="Tanguay P."/>
            <person name="Feau N."/>
            <person name="Henrissat B."/>
            <person name="Chan S.K."/>
            <person name="Hesse-Orce U."/>
            <person name="Alamouti S.M."/>
            <person name="Tsui C.K.M."/>
            <person name="Docking R.T."/>
            <person name="Levasseur A."/>
            <person name="Haridas S."/>
            <person name="Robertson G."/>
            <person name="Birol I."/>
            <person name="Holt R.A."/>
            <person name="Marra M.A."/>
            <person name="Hamelin R.C."/>
            <person name="Hirst M."/>
            <person name="Jones S.J.M."/>
            <person name="Bohlmann J."/>
            <person name="Breuil C."/>
        </authorList>
    </citation>
    <scope>NUCLEOTIDE SEQUENCE [LARGE SCALE GENOMIC DNA]</scope>
    <source>
        <strain evidence="2">kw1407 / UAMH 11150</strain>
    </source>
</reference>
<dbReference type="EMBL" id="GL629801">
    <property type="protein sequence ID" value="EFX00508.1"/>
    <property type="molecule type" value="Genomic_DNA"/>
</dbReference>
<evidence type="ECO:0000313" key="2">
    <source>
        <dbReference type="Proteomes" id="UP000007796"/>
    </source>
</evidence>
<gene>
    <name evidence="1" type="ORF">CMQ_7510</name>
</gene>
<dbReference type="HOGENOM" id="CLU_1326501_0_0_1"/>
<proteinExistence type="predicted"/>
<dbReference type="Proteomes" id="UP000007796">
    <property type="component" value="Unassembled WGS sequence"/>
</dbReference>
<dbReference type="AlphaFoldDB" id="F0XPP6"/>
<organism evidence="2">
    <name type="scientific">Grosmannia clavigera (strain kw1407 / UAMH 11150)</name>
    <name type="common">Blue stain fungus</name>
    <name type="synonym">Graphiocladiella clavigera</name>
    <dbReference type="NCBI Taxonomy" id="655863"/>
    <lineage>
        <taxon>Eukaryota</taxon>
        <taxon>Fungi</taxon>
        <taxon>Dikarya</taxon>
        <taxon>Ascomycota</taxon>
        <taxon>Pezizomycotina</taxon>
        <taxon>Sordariomycetes</taxon>
        <taxon>Sordariomycetidae</taxon>
        <taxon>Ophiostomatales</taxon>
        <taxon>Ophiostomataceae</taxon>
        <taxon>Leptographium</taxon>
    </lineage>
</organism>
<accession>F0XPP6</accession>
<dbReference type="InParanoid" id="F0XPP6"/>